<dbReference type="Proteomes" id="UP001159363">
    <property type="component" value="Chromosome 9"/>
</dbReference>
<accession>A0ABQ9GN45</accession>
<dbReference type="EMBL" id="JARBHB010000010">
    <property type="protein sequence ID" value="KAJ8873452.1"/>
    <property type="molecule type" value="Genomic_DNA"/>
</dbReference>
<sequence length="268" mass="31378">MKPIRWQMIGSEPRLMKPIRWQMIGSEPRLMKPIRWQMIGSEPRLMKPIRWQMIGSEPRLMKPIRWQMIGSEPRLMKPIRWQMIGSEPRLMKPIRWQMIGSEPRLMKPIRWQMIGSEPRLMKPIRWQMIGSEPRLMTCDEQRLASLNTDSEHVTSIESRAQDELILDALLEKQKGAAVAQWSECRPPAKTGRVRFPVESPSFACVENVLAVAVGRRVFSGDSHIPRPRIQPLFLHQLSSRSLALKTFFVEHRHVSRSKINTTQNCRHL</sequence>
<comment type="caution">
    <text evidence="1">The sequence shown here is derived from an EMBL/GenBank/DDBJ whole genome shotgun (WGS) entry which is preliminary data.</text>
</comment>
<proteinExistence type="predicted"/>
<name>A0ABQ9GN45_9NEOP</name>
<organism evidence="1 2">
    <name type="scientific">Dryococelus australis</name>
    <dbReference type="NCBI Taxonomy" id="614101"/>
    <lineage>
        <taxon>Eukaryota</taxon>
        <taxon>Metazoa</taxon>
        <taxon>Ecdysozoa</taxon>
        <taxon>Arthropoda</taxon>
        <taxon>Hexapoda</taxon>
        <taxon>Insecta</taxon>
        <taxon>Pterygota</taxon>
        <taxon>Neoptera</taxon>
        <taxon>Polyneoptera</taxon>
        <taxon>Phasmatodea</taxon>
        <taxon>Verophasmatodea</taxon>
        <taxon>Anareolatae</taxon>
        <taxon>Phasmatidae</taxon>
        <taxon>Eurycanthinae</taxon>
        <taxon>Dryococelus</taxon>
    </lineage>
</organism>
<gene>
    <name evidence="1" type="ORF">PR048_024269</name>
</gene>
<reference evidence="1 2" key="1">
    <citation type="submission" date="2023-02" db="EMBL/GenBank/DDBJ databases">
        <title>LHISI_Scaffold_Assembly.</title>
        <authorList>
            <person name="Stuart O.P."/>
            <person name="Cleave R."/>
            <person name="Magrath M.J.L."/>
            <person name="Mikheyev A.S."/>
        </authorList>
    </citation>
    <scope>NUCLEOTIDE SEQUENCE [LARGE SCALE GENOMIC DNA]</scope>
    <source>
        <strain evidence="1">Daus_M_001</strain>
        <tissue evidence="1">Leg muscle</tissue>
    </source>
</reference>
<keyword evidence="2" id="KW-1185">Reference proteome</keyword>
<evidence type="ECO:0000313" key="2">
    <source>
        <dbReference type="Proteomes" id="UP001159363"/>
    </source>
</evidence>
<protein>
    <submittedName>
        <fullName evidence="1">Uncharacterized protein</fullName>
    </submittedName>
</protein>
<evidence type="ECO:0000313" key="1">
    <source>
        <dbReference type="EMBL" id="KAJ8873452.1"/>
    </source>
</evidence>